<comment type="caution">
    <text evidence="2">The sequence shown here is derived from an EMBL/GenBank/DDBJ whole genome shotgun (WGS) entry which is preliminary data.</text>
</comment>
<keyword evidence="3" id="KW-1185">Reference proteome</keyword>
<dbReference type="Proteomes" id="UP000235036">
    <property type="component" value="Unassembled WGS sequence"/>
</dbReference>
<keyword evidence="1" id="KW-1133">Transmembrane helix</keyword>
<evidence type="ECO:0000256" key="1">
    <source>
        <dbReference type="SAM" id="Phobius"/>
    </source>
</evidence>
<keyword evidence="1" id="KW-0812">Transmembrane</keyword>
<name>A0A2N6K2U3_FISMU</name>
<keyword evidence="1" id="KW-0472">Membrane</keyword>
<organism evidence="2 3">
    <name type="scientific">Fischerella muscicola CCMEE 5323</name>
    <dbReference type="NCBI Taxonomy" id="2019572"/>
    <lineage>
        <taxon>Bacteria</taxon>
        <taxon>Bacillati</taxon>
        <taxon>Cyanobacteriota</taxon>
        <taxon>Cyanophyceae</taxon>
        <taxon>Nostocales</taxon>
        <taxon>Hapalosiphonaceae</taxon>
        <taxon>Fischerella</taxon>
    </lineage>
</organism>
<evidence type="ECO:0000313" key="3">
    <source>
        <dbReference type="Proteomes" id="UP000235036"/>
    </source>
</evidence>
<feature type="transmembrane region" description="Helical" evidence="1">
    <location>
        <begin position="21"/>
        <end position="40"/>
    </location>
</feature>
<dbReference type="AlphaFoldDB" id="A0A2N6K2U3"/>
<feature type="non-terminal residue" evidence="2">
    <location>
        <position position="1"/>
    </location>
</feature>
<sequence>FIFIEQRINIGILFDVLKNSVCVYSFFLVFCSLFGFPCLYDCSGIKSDCHSMIEKIKTEYMMCNMLNYNGYGIIANLIYSNQNSVEVLIYLPE</sequence>
<gene>
    <name evidence="2" type="ORF">CEN44_12685</name>
</gene>
<protein>
    <submittedName>
        <fullName evidence="2">Uncharacterized protein</fullName>
    </submittedName>
</protein>
<accession>A0A2N6K2U3</accession>
<proteinExistence type="predicted"/>
<reference evidence="2 3" key="1">
    <citation type="submission" date="2017-08" db="EMBL/GenBank/DDBJ databases">
        <title>Genomes of Fischerella (Mastigocladus) sp. strains.</title>
        <authorList>
            <person name="Miller S.R."/>
        </authorList>
    </citation>
    <scope>NUCLEOTIDE SEQUENCE [LARGE SCALE GENOMIC DNA]</scope>
    <source>
        <strain evidence="2 3">CCMEE 5323</strain>
    </source>
</reference>
<dbReference type="EMBL" id="NRQW01000275">
    <property type="protein sequence ID" value="PLZ89607.1"/>
    <property type="molecule type" value="Genomic_DNA"/>
</dbReference>
<evidence type="ECO:0000313" key="2">
    <source>
        <dbReference type="EMBL" id="PLZ89607.1"/>
    </source>
</evidence>